<reference evidence="3" key="1">
    <citation type="journal article" date="2010" name="Genome Res.">
        <title>Population genomic sequencing of Coccidioides fungi reveals recent hybridization and transposon control.</title>
        <authorList>
            <person name="Neafsey D.E."/>
            <person name="Barker B.M."/>
            <person name="Sharpton T.J."/>
            <person name="Stajich J.E."/>
            <person name="Park D.J."/>
            <person name="Whiston E."/>
            <person name="Hung C.-Y."/>
            <person name="McMahan C."/>
            <person name="White J."/>
            <person name="Sykes S."/>
            <person name="Heiman D."/>
            <person name="Young S."/>
            <person name="Zeng Q."/>
            <person name="Abouelleil A."/>
            <person name="Aftuck L."/>
            <person name="Bessette D."/>
            <person name="Brown A."/>
            <person name="FitzGerald M."/>
            <person name="Lui A."/>
            <person name="Macdonald J.P."/>
            <person name="Priest M."/>
            <person name="Orbach M.J."/>
            <person name="Galgiani J.N."/>
            <person name="Kirkland T.N."/>
            <person name="Cole G.T."/>
            <person name="Birren B.W."/>
            <person name="Henn M.R."/>
            <person name="Taylor J.W."/>
            <person name="Rounsley S.D."/>
        </authorList>
    </citation>
    <scope>NUCLEOTIDE SEQUENCE [LARGE SCALE GENOMIC DNA]</scope>
    <source>
        <strain evidence="3">RMSCC 757 / Silveira</strain>
    </source>
</reference>
<keyword evidence="1" id="KW-1133">Transmembrane helix</keyword>
<keyword evidence="3" id="KW-1185">Reference proteome</keyword>
<dbReference type="AlphaFoldDB" id="E9D5J3"/>
<keyword evidence="1" id="KW-0472">Membrane</keyword>
<evidence type="ECO:0000313" key="2">
    <source>
        <dbReference type="EMBL" id="EFW18187.1"/>
    </source>
</evidence>
<gene>
    <name evidence="2" type="ORF">CPSG_04873</name>
</gene>
<protein>
    <submittedName>
        <fullName evidence="2">Uncharacterized protein</fullName>
    </submittedName>
</protein>
<sequence>MKFPGITIPAQLLCREMLISILEVCGFSRILLSLFGMKRFDAFNFVEKRLGRVLAHYLHIFILWGTWVLPGQFILPRMDLLW</sequence>
<reference evidence="3" key="2">
    <citation type="submission" date="2010-03" db="EMBL/GenBank/DDBJ databases">
        <title>The genome sequence of Coccidioides posadasii strain Silveira.</title>
        <authorList>
            <consortium name="The Broad Institute Genome Sequencing Center for Infectious Disease"/>
            <person name="Neafsey D."/>
            <person name="Orbach M."/>
            <person name="Henn M.R."/>
            <person name="Cole G.T."/>
            <person name="Galgiani J."/>
            <person name="Gardner M.J."/>
            <person name="Kirkland T.N."/>
            <person name="Taylor J.W."/>
            <person name="Young S.K."/>
            <person name="Zeng Q."/>
            <person name="Koehrsen M."/>
            <person name="Alvarado L."/>
            <person name="Berlin A."/>
            <person name="Borenstein D."/>
            <person name="Chapman S.B."/>
            <person name="Chen Z."/>
            <person name="Engels R."/>
            <person name="Freedman E."/>
            <person name="Gellesch M."/>
            <person name="Goldberg J."/>
            <person name="Griggs A."/>
            <person name="Gujja S."/>
            <person name="Heilman E."/>
            <person name="Heiman D."/>
            <person name="Howarth C."/>
            <person name="Jen D."/>
            <person name="Larson L."/>
            <person name="Mehta T."/>
            <person name="Neiman D."/>
            <person name="Park D."/>
            <person name="Pearson M."/>
            <person name="Richards J."/>
            <person name="Roberts A."/>
            <person name="Saif S."/>
            <person name="Shea T."/>
            <person name="Shenoy N."/>
            <person name="Sisk P."/>
            <person name="Stolte C."/>
            <person name="Sykes S."/>
            <person name="Walk T."/>
            <person name="White J."/>
            <person name="Yandava C."/>
            <person name="Haas B."/>
            <person name="Nusbaum C."/>
            <person name="Birren B."/>
        </authorList>
    </citation>
    <scope>NUCLEOTIDE SEQUENCE [LARGE SCALE GENOMIC DNA]</scope>
    <source>
        <strain evidence="3">RMSCC 757 / Silveira</strain>
    </source>
</reference>
<dbReference type="HOGENOM" id="CLU_2558148_0_0_1"/>
<evidence type="ECO:0000256" key="1">
    <source>
        <dbReference type="SAM" id="Phobius"/>
    </source>
</evidence>
<keyword evidence="1" id="KW-0812">Transmembrane</keyword>
<evidence type="ECO:0000313" key="3">
    <source>
        <dbReference type="Proteomes" id="UP000002497"/>
    </source>
</evidence>
<feature type="transmembrane region" description="Helical" evidence="1">
    <location>
        <begin position="57"/>
        <end position="75"/>
    </location>
</feature>
<organism evidence="3">
    <name type="scientific">Coccidioides posadasii (strain RMSCC 757 / Silveira)</name>
    <name type="common">Valley fever fungus</name>
    <dbReference type="NCBI Taxonomy" id="443226"/>
    <lineage>
        <taxon>Eukaryota</taxon>
        <taxon>Fungi</taxon>
        <taxon>Dikarya</taxon>
        <taxon>Ascomycota</taxon>
        <taxon>Pezizomycotina</taxon>
        <taxon>Eurotiomycetes</taxon>
        <taxon>Eurotiomycetidae</taxon>
        <taxon>Onygenales</taxon>
        <taxon>Onygenaceae</taxon>
        <taxon>Coccidioides</taxon>
    </lineage>
</organism>
<dbReference type="EMBL" id="GL636492">
    <property type="protein sequence ID" value="EFW18187.1"/>
    <property type="molecule type" value="Genomic_DNA"/>
</dbReference>
<dbReference type="Proteomes" id="UP000002497">
    <property type="component" value="Unassembled WGS sequence"/>
</dbReference>
<name>E9D5J3_COCPS</name>
<proteinExistence type="predicted"/>
<accession>E9D5J3</accession>
<dbReference type="VEuPathDB" id="FungiDB:CPSG_04873"/>